<keyword evidence="8" id="KW-0560">Oxidoreductase</keyword>
<keyword evidence="5 8" id="KW-0067">ATP-binding</keyword>
<dbReference type="GO" id="GO:0046872">
    <property type="term" value="F:metal ion binding"/>
    <property type="evidence" value="ECO:0007669"/>
    <property type="project" value="UniProtKB-KW"/>
</dbReference>
<evidence type="ECO:0000256" key="2">
    <source>
        <dbReference type="ARBA" id="ARBA00005504"/>
    </source>
</evidence>
<evidence type="ECO:0000256" key="8">
    <source>
        <dbReference type="RuleBase" id="RU003688"/>
    </source>
</evidence>
<comment type="similarity">
    <text evidence="2 8">Belongs to the NifH/BchL/ChlL family.</text>
</comment>
<dbReference type="STRING" id="545695.TREAZ_2259"/>
<dbReference type="PANTHER" id="PTHR42864">
    <property type="entry name" value="LIGHT-INDEPENDENT PROTOCHLOROPHYLLIDE REDUCTASE IRON-SULFUR ATP-BINDING PROTEIN"/>
    <property type="match status" value="1"/>
</dbReference>
<dbReference type="OrthoDB" id="9780677at2"/>
<feature type="domain" description="Nitrogenase/oxidoreductase component 1" evidence="9">
    <location>
        <begin position="306"/>
        <end position="711"/>
    </location>
</feature>
<organism evidence="10 11">
    <name type="scientific">Leadbettera azotonutricia (strain ATCC BAA-888 / DSM 13862 / ZAS-9)</name>
    <name type="common">Treponema azotonutricium</name>
    <dbReference type="NCBI Taxonomy" id="545695"/>
    <lineage>
        <taxon>Bacteria</taxon>
        <taxon>Pseudomonadati</taxon>
        <taxon>Spirochaetota</taxon>
        <taxon>Spirochaetia</taxon>
        <taxon>Spirochaetales</taxon>
        <taxon>Breznakiellaceae</taxon>
        <taxon>Leadbettera</taxon>
    </lineage>
</organism>
<dbReference type="CDD" id="cd00316">
    <property type="entry name" value="Oxidoreductase_nitrogenase"/>
    <property type="match status" value="1"/>
</dbReference>
<dbReference type="SUPFAM" id="SSF52540">
    <property type="entry name" value="P-loop containing nucleoside triphosphate hydrolases"/>
    <property type="match status" value="1"/>
</dbReference>
<evidence type="ECO:0000256" key="5">
    <source>
        <dbReference type="ARBA" id="ARBA00022840"/>
    </source>
</evidence>
<dbReference type="PROSITE" id="PS51026">
    <property type="entry name" value="NIFH_FRXC_3"/>
    <property type="match status" value="1"/>
</dbReference>
<sequence>MPELAIYGKGGIGKSTISANISAALGKKGLKVLQVGCDPKHDSTRLLLRGSRITTVLDYLKEKSPDQCRLEDILHEGSFGVHCVESGGPEPGVGCAGRGILTSFEFLERLGVRDYKYDAVIYDVLGDVVCGGFAVPIRREYAEKVYIVSSGEFMSLYAANNILRGLKNYDRDAGRAGGIILNSRGLDDEDIRVHRFCDAVKLPLVARFPRSELFSDCEREGLCLMEKFPDSELAEQFSALADTVYSGQKLYPASPLSDEELEERILDKKPASHPAPKAVIAVPEKSSPKQNFFSKSLVSREPLHGCAFSGAMSISTQVADSVSIAHGPQSCAHITFQSLTSFSRRILLERGIVLPYISAPPVVTSGMNEKVMIYGGIEELRQKILEVKASKTTLQQGPNIIFVLTTCPSGIIGDDMGFVKDLEDINTRIIPILTDGNLQGDYLQGIIIAYMEIARSLIDKNVSPRDNTINIVAEKSETNARAESFVFIKEITEELGITINSHFICESSVGEIRNFKKGKLNILAFGDYMGRTIRDFLVSEFNAEFFDLPFPVGFAESEIFVQRLGEYFHKDKQIINGILEKQRQKYYEELDRIKPLLKNKRVMLINFNQNIDWILRTLIDLEMEIAFIGILSYSQDNSFKTVFDSKINELHLDYNNINRQNDLNRIKPDLLLANYGSNEQDESVIMDSIPYCPTAGFMSGLVFARRWAELFKMNLNEGWRKDEQLFRKYYS</sequence>
<evidence type="ECO:0000256" key="4">
    <source>
        <dbReference type="ARBA" id="ARBA00022741"/>
    </source>
</evidence>
<dbReference type="Gene3D" id="3.40.50.1980">
    <property type="entry name" value="Nitrogenase molybdenum iron protein domain"/>
    <property type="match status" value="1"/>
</dbReference>
<keyword evidence="4 8" id="KW-0547">Nucleotide-binding</keyword>
<dbReference type="InterPro" id="IPR027417">
    <property type="entry name" value="P-loop_NTPase"/>
</dbReference>
<dbReference type="HOGENOM" id="CLU_378090_0_0_12"/>
<dbReference type="KEGG" id="taz:TREAZ_2259"/>
<dbReference type="Proteomes" id="UP000009222">
    <property type="component" value="Chromosome"/>
</dbReference>
<dbReference type="CDD" id="cd02040">
    <property type="entry name" value="NifH"/>
    <property type="match status" value="1"/>
</dbReference>
<comment type="cofactor">
    <cofactor evidence="1">
        <name>[4Fe-4S] cluster</name>
        <dbReference type="ChEBI" id="CHEBI:49883"/>
    </cofactor>
</comment>
<dbReference type="GO" id="GO:0005524">
    <property type="term" value="F:ATP binding"/>
    <property type="evidence" value="ECO:0007669"/>
    <property type="project" value="UniProtKB-KW"/>
</dbReference>
<evidence type="ECO:0000256" key="7">
    <source>
        <dbReference type="ARBA" id="ARBA00023014"/>
    </source>
</evidence>
<evidence type="ECO:0000259" key="9">
    <source>
        <dbReference type="Pfam" id="PF00148"/>
    </source>
</evidence>
<keyword evidence="6 8" id="KW-0408">Iron</keyword>
<dbReference type="PANTHER" id="PTHR42864:SF2">
    <property type="entry name" value="LIGHT-INDEPENDENT PROTOCHLOROPHYLLIDE REDUCTASE IRON-SULFUR ATP-BINDING PROTEIN"/>
    <property type="match status" value="1"/>
</dbReference>
<reference evidence="10 11" key="2">
    <citation type="journal article" date="2011" name="ISME J.">
        <title>RNA-seq reveals cooperative metabolic interactions between two termite-gut spirochete species in co-culture.</title>
        <authorList>
            <person name="Rosenthal A.Z."/>
            <person name="Matson E.G."/>
            <person name="Eldar A."/>
            <person name="Leadbetter J.R."/>
        </authorList>
    </citation>
    <scope>NUCLEOTIDE SEQUENCE [LARGE SCALE GENOMIC DNA]</scope>
    <source>
        <strain evidence="11">ATCC BAA-888 / DSM 13862 / ZAS-9</strain>
    </source>
</reference>
<name>F5Y846_LEAAZ</name>
<dbReference type="Pfam" id="PF00148">
    <property type="entry name" value="Oxidored_nitro"/>
    <property type="match status" value="1"/>
</dbReference>
<dbReference type="PROSITE" id="PS00746">
    <property type="entry name" value="NIFH_FRXC_1"/>
    <property type="match status" value="1"/>
</dbReference>
<dbReference type="Gene3D" id="3.40.50.300">
    <property type="entry name" value="P-loop containing nucleotide triphosphate hydrolases"/>
    <property type="match status" value="1"/>
</dbReference>
<dbReference type="SUPFAM" id="SSF53807">
    <property type="entry name" value="Helical backbone' metal receptor"/>
    <property type="match status" value="1"/>
</dbReference>
<dbReference type="Pfam" id="PF00142">
    <property type="entry name" value="Fer4_NifH"/>
    <property type="match status" value="1"/>
</dbReference>
<dbReference type="eggNOG" id="COG1348">
    <property type="taxonomic scope" value="Bacteria"/>
</dbReference>
<dbReference type="InterPro" id="IPR000510">
    <property type="entry name" value="Nase/OxRdtase_comp1"/>
</dbReference>
<dbReference type="AlphaFoldDB" id="F5Y846"/>
<gene>
    <name evidence="10" type="ordered locus">TREAZ_2259</name>
</gene>
<keyword evidence="7 8" id="KW-0411">Iron-sulfur</keyword>
<keyword evidence="11" id="KW-1185">Reference proteome</keyword>
<evidence type="ECO:0000313" key="10">
    <source>
        <dbReference type="EMBL" id="AEF80058.1"/>
    </source>
</evidence>
<dbReference type="EMBL" id="CP001841">
    <property type="protein sequence ID" value="AEF80058.1"/>
    <property type="molecule type" value="Genomic_DNA"/>
</dbReference>
<dbReference type="GO" id="GO:0016491">
    <property type="term" value="F:oxidoreductase activity"/>
    <property type="evidence" value="ECO:0007669"/>
    <property type="project" value="UniProtKB-KW"/>
</dbReference>
<evidence type="ECO:0000256" key="1">
    <source>
        <dbReference type="ARBA" id="ARBA00001966"/>
    </source>
</evidence>
<dbReference type="InterPro" id="IPR030655">
    <property type="entry name" value="NifH/chlL_CS"/>
</dbReference>
<dbReference type="eggNOG" id="COG2710">
    <property type="taxonomic scope" value="Bacteria"/>
</dbReference>
<accession>F5Y846</accession>
<dbReference type="PRINTS" id="PR00091">
    <property type="entry name" value="NITROGNASEII"/>
</dbReference>
<evidence type="ECO:0000313" key="11">
    <source>
        <dbReference type="Proteomes" id="UP000009222"/>
    </source>
</evidence>
<keyword evidence="3 8" id="KW-0479">Metal-binding</keyword>
<keyword evidence="8" id="KW-0004">4Fe-4S</keyword>
<dbReference type="GO" id="GO:0051539">
    <property type="term" value="F:4 iron, 4 sulfur cluster binding"/>
    <property type="evidence" value="ECO:0007669"/>
    <property type="project" value="UniProtKB-KW"/>
</dbReference>
<dbReference type="RefSeq" id="WP_015709793.1">
    <property type="nucleotide sequence ID" value="NC_015577.1"/>
</dbReference>
<evidence type="ECO:0000256" key="3">
    <source>
        <dbReference type="ARBA" id="ARBA00022723"/>
    </source>
</evidence>
<dbReference type="Gene3D" id="3.40.50.12380">
    <property type="entry name" value="Nitrogenase MoFe cofactor biosynthesis protein NifE, C-terminal"/>
    <property type="match status" value="1"/>
</dbReference>
<dbReference type="InterPro" id="IPR000392">
    <property type="entry name" value="NifH/frxC"/>
</dbReference>
<proteinExistence type="inferred from homology"/>
<reference evidence="11" key="1">
    <citation type="submission" date="2009-12" db="EMBL/GenBank/DDBJ databases">
        <title>Complete sequence of Treponema azotonutricium strain ZAS-9.</title>
        <authorList>
            <person name="Tetu S.G."/>
            <person name="Matson E."/>
            <person name="Ren Q."/>
            <person name="Seshadri R."/>
            <person name="Elbourne L."/>
            <person name="Hassan K.A."/>
            <person name="Durkin A."/>
            <person name="Radune D."/>
            <person name="Mohamoud Y."/>
            <person name="Shay R."/>
            <person name="Jin S."/>
            <person name="Zhang X."/>
            <person name="Lucey K."/>
            <person name="Ballor N.R."/>
            <person name="Ottesen E."/>
            <person name="Rosenthal R."/>
            <person name="Allen A."/>
            <person name="Leadbetter J.R."/>
            <person name="Paulsen I.T."/>
        </authorList>
    </citation>
    <scope>NUCLEOTIDE SEQUENCE [LARGE SCALE GENOMIC DNA]</scope>
    <source>
        <strain evidence="11">ATCC BAA-888 / DSM 13862 / ZAS-9</strain>
    </source>
</reference>
<evidence type="ECO:0000256" key="6">
    <source>
        <dbReference type="ARBA" id="ARBA00023004"/>
    </source>
</evidence>
<protein>
    <submittedName>
        <fullName evidence="10">Nitrogen fixation protein NifH/NifE</fullName>
    </submittedName>
</protein>
<dbReference type="InParanoid" id="F5Y846"/>
<dbReference type="PROSITE" id="PS00692">
    <property type="entry name" value="NIFH_FRXC_2"/>
    <property type="match status" value="1"/>
</dbReference>